<dbReference type="EMBL" id="KV419394">
    <property type="protein sequence ID" value="KZS99317.1"/>
    <property type="molecule type" value="Genomic_DNA"/>
</dbReference>
<reference evidence="3 4" key="1">
    <citation type="journal article" date="2016" name="Mol. Biol. Evol.">
        <title>Comparative Genomics of Early-Diverging Mushroom-Forming Fungi Provides Insights into the Origins of Lignocellulose Decay Capabilities.</title>
        <authorList>
            <person name="Nagy L.G."/>
            <person name="Riley R."/>
            <person name="Tritt A."/>
            <person name="Adam C."/>
            <person name="Daum C."/>
            <person name="Floudas D."/>
            <person name="Sun H."/>
            <person name="Yadav J.S."/>
            <person name="Pangilinan J."/>
            <person name="Larsson K.H."/>
            <person name="Matsuura K."/>
            <person name="Barry K."/>
            <person name="Labutti K."/>
            <person name="Kuo R."/>
            <person name="Ohm R.A."/>
            <person name="Bhattacharya S.S."/>
            <person name="Shirouzu T."/>
            <person name="Yoshinaga Y."/>
            <person name="Martin F.M."/>
            <person name="Grigoriev I.V."/>
            <person name="Hibbett D.S."/>
        </authorList>
    </citation>
    <scope>NUCLEOTIDE SEQUENCE [LARGE SCALE GENOMIC DNA]</scope>
    <source>
        <strain evidence="3 4">HHB9708</strain>
    </source>
</reference>
<name>A0A165AN25_9AGAM</name>
<evidence type="ECO:0000256" key="1">
    <source>
        <dbReference type="SAM" id="MobiDB-lite"/>
    </source>
</evidence>
<dbReference type="InterPro" id="IPR044876">
    <property type="entry name" value="HRDC_dom_sf"/>
</dbReference>
<dbReference type="AlphaFoldDB" id="A0A165AN25"/>
<gene>
    <name evidence="3" type="ORF">SISNIDRAFT_24502</name>
</gene>
<evidence type="ECO:0000313" key="4">
    <source>
        <dbReference type="Proteomes" id="UP000076722"/>
    </source>
</evidence>
<feature type="compositionally biased region" description="Acidic residues" evidence="1">
    <location>
        <begin position="62"/>
        <end position="72"/>
    </location>
</feature>
<dbReference type="Proteomes" id="UP000076722">
    <property type="component" value="Unassembled WGS sequence"/>
</dbReference>
<keyword evidence="4" id="KW-1185">Reference proteome</keyword>
<dbReference type="Gene3D" id="1.10.150.80">
    <property type="entry name" value="HRDC domain"/>
    <property type="match status" value="1"/>
</dbReference>
<dbReference type="InterPro" id="IPR002121">
    <property type="entry name" value="HRDC_dom"/>
</dbReference>
<feature type="domain" description="HRDC" evidence="2">
    <location>
        <begin position="107"/>
        <end position="195"/>
    </location>
</feature>
<accession>A0A165AN25</accession>
<dbReference type="OrthoDB" id="10261556at2759"/>
<protein>
    <recommendedName>
        <fullName evidence="2">HRDC domain-containing protein</fullName>
    </recommendedName>
</protein>
<dbReference type="GO" id="GO:0003676">
    <property type="term" value="F:nucleic acid binding"/>
    <property type="evidence" value="ECO:0007669"/>
    <property type="project" value="InterPro"/>
</dbReference>
<feature type="region of interest" description="Disordered" evidence="1">
    <location>
        <begin position="62"/>
        <end position="88"/>
    </location>
</feature>
<dbReference type="SUPFAM" id="SSF47819">
    <property type="entry name" value="HRDC-like"/>
    <property type="match status" value="1"/>
</dbReference>
<dbReference type="Pfam" id="PF00570">
    <property type="entry name" value="HRDC"/>
    <property type="match status" value="1"/>
</dbReference>
<evidence type="ECO:0000259" key="2">
    <source>
        <dbReference type="PROSITE" id="PS50967"/>
    </source>
</evidence>
<evidence type="ECO:0000313" key="3">
    <source>
        <dbReference type="EMBL" id="KZS99317.1"/>
    </source>
</evidence>
<proteinExistence type="predicted"/>
<dbReference type="GO" id="GO:0000166">
    <property type="term" value="F:nucleotide binding"/>
    <property type="evidence" value="ECO:0007669"/>
    <property type="project" value="InterPro"/>
</dbReference>
<sequence>MTTKINAEKASKTKATRRKSQTVVAVAAVASTSKRGLDYYEDLEESTFEENTFDMEAETWDDADPIGDYDDFPDVRVAPDPPVLNSNKEPEDYEAILAAVSELESETDPAQRCYRSLKALREKIAKECHIESLEDILDDPTLELMSVTVPTDMHSMKALLQDCIGNDEEVEKKYQDFGRRFLSTCVTHKMEESSERVPS</sequence>
<organism evidence="3 4">
    <name type="scientific">Sistotremastrum niveocremeum HHB9708</name>
    <dbReference type="NCBI Taxonomy" id="1314777"/>
    <lineage>
        <taxon>Eukaryota</taxon>
        <taxon>Fungi</taxon>
        <taxon>Dikarya</taxon>
        <taxon>Basidiomycota</taxon>
        <taxon>Agaricomycotina</taxon>
        <taxon>Agaricomycetes</taxon>
        <taxon>Sistotremastrales</taxon>
        <taxon>Sistotremastraceae</taxon>
        <taxon>Sertulicium</taxon>
        <taxon>Sertulicium niveocremeum</taxon>
    </lineage>
</organism>
<dbReference type="PROSITE" id="PS50967">
    <property type="entry name" value="HRDC"/>
    <property type="match status" value="1"/>
</dbReference>
<dbReference type="InterPro" id="IPR010997">
    <property type="entry name" value="HRDC-like_sf"/>
</dbReference>